<dbReference type="Proteomes" id="UP000596742">
    <property type="component" value="Unassembled WGS sequence"/>
</dbReference>
<evidence type="ECO:0000256" key="1">
    <source>
        <dbReference type="SAM" id="MobiDB-lite"/>
    </source>
</evidence>
<feature type="domain" description="AAA+ ATPase" evidence="2">
    <location>
        <begin position="141"/>
        <end position="371"/>
    </location>
</feature>
<evidence type="ECO:0000313" key="3">
    <source>
        <dbReference type="EMBL" id="VDI21570.1"/>
    </source>
</evidence>
<reference evidence="3" key="1">
    <citation type="submission" date="2018-11" db="EMBL/GenBank/DDBJ databases">
        <authorList>
            <person name="Alioto T."/>
            <person name="Alioto T."/>
        </authorList>
    </citation>
    <scope>NUCLEOTIDE SEQUENCE</scope>
</reference>
<dbReference type="EMBL" id="UYJE01003690">
    <property type="protein sequence ID" value="VDI21570.1"/>
    <property type="molecule type" value="Genomic_DNA"/>
</dbReference>
<dbReference type="AlphaFoldDB" id="A0A8B6DLK5"/>
<dbReference type="InterPro" id="IPR003593">
    <property type="entry name" value="AAA+_ATPase"/>
</dbReference>
<dbReference type="InterPro" id="IPR027417">
    <property type="entry name" value="P-loop_NTPase"/>
</dbReference>
<comment type="caution">
    <text evidence="3">The sequence shown here is derived from an EMBL/GenBank/DDBJ whole genome shotgun (WGS) entry which is preliminary data.</text>
</comment>
<dbReference type="InterPro" id="IPR031248">
    <property type="entry name" value="RNF213"/>
</dbReference>
<dbReference type="OrthoDB" id="2423195at2759"/>
<dbReference type="SMART" id="SM00382">
    <property type="entry name" value="AAA"/>
    <property type="match status" value="2"/>
</dbReference>
<name>A0A8B6DLK5_MYTGA</name>
<proteinExistence type="predicted"/>
<dbReference type="PANTHER" id="PTHR22605:SF16">
    <property type="entry name" value="E3 UBIQUITIN-PROTEIN LIGASE RNF213"/>
    <property type="match status" value="1"/>
</dbReference>
<evidence type="ECO:0000259" key="2">
    <source>
        <dbReference type="SMART" id="SM00382"/>
    </source>
</evidence>
<feature type="region of interest" description="Disordered" evidence="1">
    <location>
        <begin position="187"/>
        <end position="229"/>
    </location>
</feature>
<dbReference type="SUPFAM" id="SSF52540">
    <property type="entry name" value="P-loop containing nucleoside triphosphate hydrolases"/>
    <property type="match status" value="2"/>
</dbReference>
<feature type="domain" description="AAA+ ATPase" evidence="2">
    <location>
        <begin position="589"/>
        <end position="739"/>
    </location>
</feature>
<dbReference type="GO" id="GO:0004842">
    <property type="term" value="F:ubiquitin-protein transferase activity"/>
    <property type="evidence" value="ECO:0007669"/>
    <property type="project" value="InterPro"/>
</dbReference>
<dbReference type="Gene3D" id="3.40.50.300">
    <property type="entry name" value="P-loop containing nucleotide triphosphate hydrolases"/>
    <property type="match status" value="2"/>
</dbReference>
<protein>
    <recommendedName>
        <fullName evidence="2">AAA+ ATPase domain-containing protein</fullName>
    </recommendedName>
</protein>
<keyword evidence="4" id="KW-1185">Reference proteome</keyword>
<evidence type="ECO:0000313" key="4">
    <source>
        <dbReference type="Proteomes" id="UP000596742"/>
    </source>
</evidence>
<accession>A0A8B6DLK5</accession>
<gene>
    <name evidence="3" type="ORF">MGAL_10B080564</name>
</gene>
<feature type="compositionally biased region" description="Basic and acidic residues" evidence="1">
    <location>
        <begin position="215"/>
        <end position="227"/>
    </location>
</feature>
<dbReference type="PANTHER" id="PTHR22605">
    <property type="entry name" value="RZ-TYPE DOMAIN-CONTAINING PROTEIN"/>
    <property type="match status" value="1"/>
</dbReference>
<dbReference type="GO" id="GO:0016887">
    <property type="term" value="F:ATP hydrolysis activity"/>
    <property type="evidence" value="ECO:0007669"/>
    <property type="project" value="InterPro"/>
</dbReference>
<sequence length="744" mass="85620">MLKKNANDADNAAEIQVDNFIELYTMRRTWETSPHPYLFFNPDGHSMTFLGFNIDKRTGNLIDLQTRNILERGIMRTNLFEGLRRNKVNLTENFDTLPRYLKIRKLCDVMGVDDPHDPDESYELTTDNVKKILAIYMRFRCGIPVIIMGETGCGKTRLIKFMCDLQRPPEYLLPTIDNKVETKVEKVDDHENDEKNDNHENAEIEINEPTEDEDNLKNVETEQNKPNEDDDIQVCYGRIHKQEENTKLHIQNMILMKVHGGTTSADIFRQVKKAEDIARTNAEIIREHKNLHTFKHMDTVLFFDEANTTEAIGAIKEIMCDKTLKGRPIEIHQRLIKIVAACNPYRKHSDELIKRLEQAGLGYHVDADNTSDTLGRVPMRRLVYRVQPLPQSMLPLVWDFGQLNIVVEELYIRQMVIRKMNDRQIPRLTDLDRVISKILTVSQEFMRQQEDECSFVSLRDVERVLDVMSWFYKTAFDEDHFLRSSDSEDSSDEEDMFIETNPICHVTRSLVLALGVCYHSCLRKRAEYRQRIAKYFGNPLNLPGGANQIEEEIIRCQTAFLNHIELADNIAKNQALRENVFMTIVCIELRIPMFLVGKPGSSKSLAKTIVADTLQGNASHHEFFKSFKQVQMVAFQCSPLSTPDGIVGTFNQCASYQMDKDLDRFVSVVVLDEIGLAEDSPRMPLKTLHPLLEDGCSDNEEPAAYKKVAFIGISNWALDPAKMNRGILVQREVPDKEELINTAL</sequence>
<organism evidence="3 4">
    <name type="scientific">Mytilus galloprovincialis</name>
    <name type="common">Mediterranean mussel</name>
    <dbReference type="NCBI Taxonomy" id="29158"/>
    <lineage>
        <taxon>Eukaryota</taxon>
        <taxon>Metazoa</taxon>
        <taxon>Spiralia</taxon>
        <taxon>Lophotrochozoa</taxon>
        <taxon>Mollusca</taxon>
        <taxon>Bivalvia</taxon>
        <taxon>Autobranchia</taxon>
        <taxon>Pteriomorphia</taxon>
        <taxon>Mytilida</taxon>
        <taxon>Mytiloidea</taxon>
        <taxon>Mytilidae</taxon>
        <taxon>Mytilinae</taxon>
        <taxon>Mytilus</taxon>
    </lineage>
</organism>
<feature type="compositionally biased region" description="Acidic residues" evidence="1">
    <location>
        <begin position="203"/>
        <end position="214"/>
    </location>
</feature>
<dbReference type="FunFam" id="3.40.50.300:FF:000491">
    <property type="entry name" value="E3 ubiquitin-protein ligase RNF213"/>
    <property type="match status" value="1"/>
</dbReference>
<feature type="compositionally biased region" description="Basic and acidic residues" evidence="1">
    <location>
        <begin position="187"/>
        <end position="202"/>
    </location>
</feature>